<evidence type="ECO:0000313" key="1">
    <source>
        <dbReference type="EMBL" id="SDN66886.1"/>
    </source>
</evidence>
<reference evidence="1 2" key="1">
    <citation type="submission" date="2016-10" db="EMBL/GenBank/DDBJ databases">
        <authorList>
            <person name="de Groot N.N."/>
        </authorList>
    </citation>
    <scope>NUCLEOTIDE SEQUENCE [LARGE SCALE GENOMIC DNA]</scope>
    <source>
        <strain evidence="1 2">DSM 15269</strain>
    </source>
</reference>
<dbReference type="AlphaFoldDB" id="A0A1H0DAA6"/>
<dbReference type="OrthoDB" id="5453322at2"/>
<keyword evidence="2" id="KW-1185">Reference proteome</keyword>
<protein>
    <submittedName>
        <fullName evidence="1">Uncharacterized protein</fullName>
    </submittedName>
</protein>
<organism evidence="1 2">
    <name type="scientific">Desulfonauticus submarinus</name>
    <dbReference type="NCBI Taxonomy" id="206665"/>
    <lineage>
        <taxon>Bacteria</taxon>
        <taxon>Pseudomonadati</taxon>
        <taxon>Thermodesulfobacteriota</taxon>
        <taxon>Desulfovibrionia</taxon>
        <taxon>Desulfovibrionales</taxon>
        <taxon>Desulfonauticaceae</taxon>
        <taxon>Desulfonauticus</taxon>
    </lineage>
</organism>
<dbReference type="RefSeq" id="WP_092064832.1">
    <property type="nucleotide sequence ID" value="NZ_FNIN01000004.1"/>
</dbReference>
<dbReference type="EMBL" id="FNIN01000004">
    <property type="protein sequence ID" value="SDN66886.1"/>
    <property type="molecule type" value="Genomic_DNA"/>
</dbReference>
<evidence type="ECO:0000313" key="2">
    <source>
        <dbReference type="Proteomes" id="UP000199602"/>
    </source>
</evidence>
<dbReference type="Proteomes" id="UP000199602">
    <property type="component" value="Unassembled WGS sequence"/>
</dbReference>
<gene>
    <name evidence="1" type="ORF">SAMN04488516_10487</name>
</gene>
<accession>A0A1H0DAA6</accession>
<proteinExistence type="predicted"/>
<dbReference type="STRING" id="206665.SAMN04488516_10487"/>
<name>A0A1H0DAA6_9BACT</name>
<sequence>MSKKMELKKKGVLLTIDLSFYLEMSGKPNLDAGEVGLITKHWQTWFSFFNAYTLGEPKGFLIIFLGKEVEKEIEAAWVTSPSKGYALDLMAKTMLMSAVKEFIPELATLKCAPVPKVNKQIRRKIASVGLEMKKNGILNHKYAVFTYFPYKGGCEVCLLKENCPGPNNQFGK</sequence>